<feature type="transmembrane region" description="Helical" evidence="2">
    <location>
        <begin position="186"/>
        <end position="206"/>
    </location>
</feature>
<dbReference type="Gene3D" id="3.30.450.20">
    <property type="entry name" value="PAS domain"/>
    <property type="match status" value="1"/>
</dbReference>
<proteinExistence type="predicted"/>
<dbReference type="SUPFAM" id="SSF55785">
    <property type="entry name" value="PYP-like sensor domain (PAS domain)"/>
    <property type="match status" value="1"/>
</dbReference>
<feature type="transmembrane region" description="Helical" evidence="2">
    <location>
        <begin position="1060"/>
        <end position="1083"/>
    </location>
</feature>
<evidence type="ECO:0000259" key="3">
    <source>
        <dbReference type="SMART" id="SM00091"/>
    </source>
</evidence>
<dbReference type="CDD" id="cd00130">
    <property type="entry name" value="PAS"/>
    <property type="match status" value="1"/>
</dbReference>
<protein>
    <recommendedName>
        <fullName evidence="3">PAS domain-containing protein</fullName>
    </recommendedName>
</protein>
<feature type="transmembrane region" description="Helical" evidence="2">
    <location>
        <begin position="130"/>
        <end position="153"/>
    </location>
</feature>
<dbReference type="SMART" id="SM00091">
    <property type="entry name" value="PAS"/>
    <property type="match status" value="1"/>
</dbReference>
<dbReference type="RefSeq" id="XP_044552918.1">
    <property type="nucleotide sequence ID" value="XM_044690301.1"/>
</dbReference>
<keyword evidence="2" id="KW-0472">Membrane</keyword>
<gene>
    <name evidence="4" type="ORF">C9374_014326</name>
</gene>
<feature type="region of interest" description="Disordered" evidence="1">
    <location>
        <begin position="1"/>
        <end position="51"/>
    </location>
</feature>
<feature type="transmembrane region" description="Helical" evidence="2">
    <location>
        <begin position="431"/>
        <end position="458"/>
    </location>
</feature>
<feature type="transmembrane region" description="Helical" evidence="2">
    <location>
        <begin position="1295"/>
        <end position="1314"/>
    </location>
</feature>
<feature type="transmembrane region" description="Helical" evidence="2">
    <location>
        <begin position="371"/>
        <end position="392"/>
    </location>
</feature>
<feature type="transmembrane region" description="Helical" evidence="2">
    <location>
        <begin position="1271"/>
        <end position="1289"/>
    </location>
</feature>
<reference evidence="4 5" key="1">
    <citation type="journal article" date="2018" name="BMC Genomics">
        <title>The genome of Naegleria lovaniensis, the basis for a comparative approach to unravel pathogenicity factors of the human pathogenic amoeba N. fowleri.</title>
        <authorList>
            <person name="Liechti N."/>
            <person name="Schurch N."/>
            <person name="Bruggmann R."/>
            <person name="Wittwer M."/>
        </authorList>
    </citation>
    <scope>NUCLEOTIDE SEQUENCE [LARGE SCALE GENOMIC DNA]</scope>
    <source>
        <strain evidence="4 5">ATCC 30569</strain>
    </source>
</reference>
<evidence type="ECO:0000256" key="1">
    <source>
        <dbReference type="SAM" id="MobiDB-lite"/>
    </source>
</evidence>
<dbReference type="EMBL" id="PYSW02000008">
    <property type="protein sequence ID" value="KAG2388926.1"/>
    <property type="molecule type" value="Genomic_DNA"/>
</dbReference>
<feature type="transmembrane region" description="Helical" evidence="2">
    <location>
        <begin position="340"/>
        <end position="359"/>
    </location>
</feature>
<feature type="transmembrane region" description="Helical" evidence="2">
    <location>
        <begin position="768"/>
        <end position="791"/>
    </location>
</feature>
<keyword evidence="5" id="KW-1185">Reference proteome</keyword>
<evidence type="ECO:0000313" key="5">
    <source>
        <dbReference type="Proteomes" id="UP000816034"/>
    </source>
</evidence>
<dbReference type="InterPro" id="IPR000014">
    <property type="entry name" value="PAS"/>
</dbReference>
<dbReference type="Proteomes" id="UP000816034">
    <property type="component" value="Unassembled WGS sequence"/>
</dbReference>
<dbReference type="InterPro" id="IPR057352">
    <property type="entry name" value="TPR_TmcB/C"/>
</dbReference>
<feature type="transmembrane region" description="Helical" evidence="2">
    <location>
        <begin position="985"/>
        <end position="1009"/>
    </location>
</feature>
<comment type="caution">
    <text evidence="4">The sequence shown here is derived from an EMBL/GenBank/DDBJ whole genome shotgun (WGS) entry which is preliminary data.</text>
</comment>
<feature type="transmembrane region" description="Helical" evidence="2">
    <location>
        <begin position="227"/>
        <end position="246"/>
    </location>
</feature>
<keyword evidence="2" id="KW-1133">Transmembrane helix</keyword>
<dbReference type="InterPro" id="IPR035965">
    <property type="entry name" value="PAS-like_dom_sf"/>
</dbReference>
<feature type="non-terminal residue" evidence="4">
    <location>
        <position position="1"/>
    </location>
</feature>
<organism evidence="4 5">
    <name type="scientific">Naegleria lovaniensis</name>
    <name type="common">Amoeba</name>
    <dbReference type="NCBI Taxonomy" id="51637"/>
    <lineage>
        <taxon>Eukaryota</taxon>
        <taxon>Discoba</taxon>
        <taxon>Heterolobosea</taxon>
        <taxon>Tetramitia</taxon>
        <taxon>Eutetramitia</taxon>
        <taxon>Vahlkampfiidae</taxon>
        <taxon>Naegleria</taxon>
    </lineage>
</organism>
<evidence type="ECO:0000313" key="4">
    <source>
        <dbReference type="EMBL" id="KAG2388926.1"/>
    </source>
</evidence>
<evidence type="ECO:0000256" key="2">
    <source>
        <dbReference type="SAM" id="Phobius"/>
    </source>
</evidence>
<accession>A0AA88GZL4</accession>
<feature type="domain" description="PAS" evidence="3">
    <location>
        <begin position="1369"/>
        <end position="1434"/>
    </location>
</feature>
<feature type="transmembrane region" description="Helical" evidence="2">
    <location>
        <begin position="404"/>
        <end position="425"/>
    </location>
</feature>
<dbReference type="GeneID" id="68106779"/>
<name>A0AA88GZL4_NAELO</name>
<keyword evidence="2" id="KW-0812">Transmembrane</keyword>
<feature type="compositionally biased region" description="Polar residues" evidence="1">
    <location>
        <begin position="41"/>
        <end position="51"/>
    </location>
</feature>
<sequence length="1436" mass="164943">MTNLTDPNNNSTSNNSTGTNISNSAASLTMNANNNNNTTSGGNHSPTVRNTTLGHHLFAPRNSILSNTGMSVHPHQSPPTVMAEDEEIISTHQTSVVESSSVDVVQTHVLAEEYVVSPIRAIKSHPWDHLPHLISILIHGILFPLQTIAMGYIPFMQWGPTTRDIIQYTIKNLYTFGLHFLPYDGALAFCILFTVLEMVWLILVYCSKLMYGKESKWAKRISFFTKYLTVFVFILSIPMASLYATFWSCNYASEQVQSSVLGASSTVLYYLKTYPSVECWSGLNASFAAISLLMGFSIHMIVVPVFFVLCISNASHVLFPTFKKAPGCFVVYVKRAFFSSLKPLVIVAIVVSYQIYVWIQQMIPCYEEYTYLYPIFYICLCLLNIMLIIWYIPFSRISENSYDIALNFGKIGIGIVSLVCSIQNVQQNGDIGLIYFGVSVGVFILFFTIGFIVSFFAFKLYLKHIQNLVGEKLQENPSELLEEVSQNTLAKVLQFSLPMFNDSSLVALSRQVVSEVIRNKIVITDTHLVNVVSCTLFKYKDSRYSINKAIQMIMNQMRRKVNIFDRIYLSLQKYEKEYLKKKDEIKPGMRRNEEIDKKLSDLYKKQQKVISLQKTFWKYILNDSMEDTDAILQTSSALADYIMEISTKFSDLLSQHASNVTILRHYARYAEKILFQMDLSEMLNAQAAMLEEEEEAHNRKHVFKTVSVRRYSTRPSDVDQITHTKTFPQHEPNNCEDDLDEAKNFDEEQMKTKSKDTFRGLIHKQPDFRWILCLIVVVPCYVILGITGGLLGEIIQSTNRNGFQTKGYKSNVWMYYDMCDAANIPYYVMVDIRTLQKLKLYSNNTVYMNKIQRESTQRFNNYNIKLKTMLSTYSASSDNLIQSVVKGYQQKYHTILIPAAISDNSTEQVLPSAKQVTLIEIYSMLTNTLEQLIQQDEDARMNTKNNFPFMFFWENRQTIPSTIATFCSEIIDNNRNHLIEQLRDFVLGLSIAMFSFVGVSCGIFAIIIYKFRDRERLIKLFKKLPKDDVGKVYHDLRSDEKHSLDGDKKKYTMKWMRNPVIAVPSLQLLAFALGSVAFFAFIYDSTNNMNIQYNSMLKLRNSVDIQVDYHKGLFNLLELIRDNSENNLLVNTTATFYDLSITIRSLFDNFLIFSRGDDVKGYNPIRSYSTDIEHLMLSNTCNMYNSNQTQNSTDALALHHSLWNSSFSLQENLEFFQCLSIEELMGYISSTMEQLKEETFRQIFTPTELIEKFVRIHLSLSLAFRGKVDKVLLLLVNVIDTIVSMIVSISVTSFIIILCFIINYLVYILWKVYVKEMRQLRQMFHFLPFETLENEEIFMDYIMNFTLAKKKKSKIYAGMSEGEGINSYSLLNRTLDSCVDGTIIFNQDGIVENINQPALSMFGIKSQSDIIGMPFSSLFISKETIDRKLSDIVKSQ</sequence>
<dbReference type="Pfam" id="PF25474">
    <property type="entry name" value="TPR_TmcB"/>
    <property type="match status" value="1"/>
</dbReference>
<feature type="transmembrane region" description="Helical" evidence="2">
    <location>
        <begin position="296"/>
        <end position="319"/>
    </location>
</feature>
<feature type="compositionally biased region" description="Low complexity" evidence="1">
    <location>
        <begin position="1"/>
        <end position="40"/>
    </location>
</feature>